<organism evidence="2 3">
    <name type="scientific">Dendrobium catenatum</name>
    <dbReference type="NCBI Taxonomy" id="906689"/>
    <lineage>
        <taxon>Eukaryota</taxon>
        <taxon>Viridiplantae</taxon>
        <taxon>Streptophyta</taxon>
        <taxon>Embryophyta</taxon>
        <taxon>Tracheophyta</taxon>
        <taxon>Spermatophyta</taxon>
        <taxon>Magnoliopsida</taxon>
        <taxon>Liliopsida</taxon>
        <taxon>Asparagales</taxon>
        <taxon>Orchidaceae</taxon>
        <taxon>Epidendroideae</taxon>
        <taxon>Malaxideae</taxon>
        <taxon>Dendrobiinae</taxon>
        <taxon>Dendrobium</taxon>
    </lineage>
</organism>
<evidence type="ECO:0000313" key="3">
    <source>
        <dbReference type="Proteomes" id="UP000233837"/>
    </source>
</evidence>
<sequence>MFQFEPPTFCCYNREVVLTPTNVHEQLYELFTSSSSYSRKFRSKISAYNSIFSFTYFRAHIDKNLANARHRIYTFRAQGQIYHSLPLITKCSNGPCYFQLYIYDTDAKTNTRLNVIEDLNLSEELVKKLIDILSGNPYAQFFRSLSNRGISENLQIHIRSDVRLDQRIYNAPTMSQVAAIWIEGNNIDFIERDIILTSHSRTYRKIKHYFGCYDPLQYPILFPNGEVRWHQVACREYYSYKLQIRENDKRVILYAGRLLYQYVFDMYVKIETSRLDFCIQNQHTIRSDLYKGIIDSVATGETLSKNTGQKVILPPSFIGGPRDMRRRYLDAMALC</sequence>
<reference evidence="2 3" key="2">
    <citation type="journal article" date="2017" name="Nature">
        <title>The Apostasia genome and the evolution of orchids.</title>
        <authorList>
            <person name="Zhang G.Q."/>
            <person name="Liu K.W."/>
            <person name="Li Z."/>
            <person name="Lohaus R."/>
            <person name="Hsiao Y.Y."/>
            <person name="Niu S.C."/>
            <person name="Wang J.Y."/>
            <person name="Lin Y.C."/>
            <person name="Xu Q."/>
            <person name="Chen L.J."/>
            <person name="Yoshida K."/>
            <person name="Fujiwara S."/>
            <person name="Wang Z.W."/>
            <person name="Zhang Y.Q."/>
            <person name="Mitsuda N."/>
            <person name="Wang M."/>
            <person name="Liu G.H."/>
            <person name="Pecoraro L."/>
            <person name="Huang H.X."/>
            <person name="Xiao X.J."/>
            <person name="Lin M."/>
            <person name="Wu X.Y."/>
            <person name="Wu W.L."/>
            <person name="Chen Y.Y."/>
            <person name="Chang S.B."/>
            <person name="Sakamoto S."/>
            <person name="Ohme-Takagi M."/>
            <person name="Yagi M."/>
            <person name="Zeng S.J."/>
            <person name="Shen C.Y."/>
            <person name="Yeh C.M."/>
            <person name="Luo Y.B."/>
            <person name="Tsai W.C."/>
            <person name="Van de Peer Y."/>
            <person name="Liu Z.J."/>
        </authorList>
    </citation>
    <scope>NUCLEOTIDE SEQUENCE [LARGE SCALE GENOMIC DNA]</scope>
    <source>
        <tissue evidence="2">The whole plant</tissue>
    </source>
</reference>
<dbReference type="PANTHER" id="PTHR45786:SF78">
    <property type="entry name" value="ATP-DEPENDENT DNA HELICASE"/>
    <property type="match status" value="1"/>
</dbReference>
<reference evidence="2 3" key="1">
    <citation type="journal article" date="2016" name="Sci. Rep.">
        <title>The Dendrobium catenatum Lindl. genome sequence provides insights into polysaccharide synthase, floral development and adaptive evolution.</title>
        <authorList>
            <person name="Zhang G.Q."/>
            <person name="Xu Q."/>
            <person name="Bian C."/>
            <person name="Tsai W.C."/>
            <person name="Yeh C.M."/>
            <person name="Liu K.W."/>
            <person name="Yoshida K."/>
            <person name="Zhang L.S."/>
            <person name="Chang S.B."/>
            <person name="Chen F."/>
            <person name="Shi Y."/>
            <person name="Su Y.Y."/>
            <person name="Zhang Y.Q."/>
            <person name="Chen L.J."/>
            <person name="Yin Y."/>
            <person name="Lin M."/>
            <person name="Huang H."/>
            <person name="Deng H."/>
            <person name="Wang Z.W."/>
            <person name="Zhu S.L."/>
            <person name="Zhao X."/>
            <person name="Deng C."/>
            <person name="Niu S.C."/>
            <person name="Huang J."/>
            <person name="Wang M."/>
            <person name="Liu G.H."/>
            <person name="Yang H.J."/>
            <person name="Xiao X.J."/>
            <person name="Hsiao Y.Y."/>
            <person name="Wu W.L."/>
            <person name="Chen Y.Y."/>
            <person name="Mitsuda N."/>
            <person name="Ohme-Takagi M."/>
            <person name="Luo Y.B."/>
            <person name="Van de Peer Y."/>
            <person name="Liu Z.J."/>
        </authorList>
    </citation>
    <scope>NUCLEOTIDE SEQUENCE [LARGE SCALE GENOMIC DNA]</scope>
    <source>
        <tissue evidence="2">The whole plant</tissue>
    </source>
</reference>
<protein>
    <recommendedName>
        <fullName evidence="1">Helitron helicase-like domain-containing protein</fullName>
    </recommendedName>
</protein>
<keyword evidence="3" id="KW-1185">Reference proteome</keyword>
<feature type="domain" description="Helitron helicase-like" evidence="1">
    <location>
        <begin position="237"/>
        <end position="335"/>
    </location>
</feature>
<gene>
    <name evidence="2" type="ORF">MA16_Dca023035</name>
</gene>
<evidence type="ECO:0000259" key="1">
    <source>
        <dbReference type="Pfam" id="PF14214"/>
    </source>
</evidence>
<proteinExistence type="predicted"/>
<dbReference type="AlphaFoldDB" id="A0A2I0WQJ1"/>
<dbReference type="Pfam" id="PF14214">
    <property type="entry name" value="Helitron_like_N"/>
    <property type="match status" value="1"/>
</dbReference>
<name>A0A2I0WQJ1_9ASPA</name>
<dbReference type="InterPro" id="IPR025476">
    <property type="entry name" value="Helitron_helicase-like"/>
</dbReference>
<dbReference type="PANTHER" id="PTHR45786">
    <property type="entry name" value="DNA BINDING PROTEIN-LIKE"/>
    <property type="match status" value="1"/>
</dbReference>
<evidence type="ECO:0000313" key="2">
    <source>
        <dbReference type="EMBL" id="PKU77933.1"/>
    </source>
</evidence>
<dbReference type="EMBL" id="KZ502483">
    <property type="protein sequence ID" value="PKU77933.1"/>
    <property type="molecule type" value="Genomic_DNA"/>
</dbReference>
<dbReference type="Proteomes" id="UP000233837">
    <property type="component" value="Unassembled WGS sequence"/>
</dbReference>
<accession>A0A2I0WQJ1</accession>
<dbReference type="STRING" id="906689.A0A2I0WQJ1"/>